<dbReference type="InterPro" id="IPR050390">
    <property type="entry name" value="C5-Methyltransferase"/>
</dbReference>
<dbReference type="EMBL" id="VWXF01000014">
    <property type="protein sequence ID" value="NIF24337.1"/>
    <property type="molecule type" value="Genomic_DNA"/>
</dbReference>
<sequence>MTDFATLAQSLQAQAESEKQQRQTADKHLIEQVVAIYGQKAVAELLRQVDEREWSRESLNRWINGKCATKALTSSEVRLLEQMLPQPPAHHPDYAFRFVDLFAGIGGIRRGFDAIGGQCVFTSEWNKEAVRTYKANWYHDPEQHQFNTDIRQVTLSDQADVSEQQAYQHINSQIPDHDVLLAGFPCQPFSLAGVSKKNALGRAHGFECEAQGTLFFDVARIITAKRPAIFVLENVKNLKSHDKGNTFRIIMETLDELGYEVADADAGKDDPRIVDGRHFLPQHRERIVLVGFRRDLNLHEGFSLRDVQQHYPAQRPAFGDLLDAEVDPRYILSEKLWDYLYRYAKKHAARGNGFGFGLVNPQDANTVTRTLSARYHKDGSEILVDRGWDRAVGEENFQDAANQLNRPRRLTPRECARLMGFEQPGQKQFRIPVSDTQAYRQFGNSVVVPVFAAVARLLQPRILQAVAARKKS</sequence>
<dbReference type="SUPFAM" id="SSF53335">
    <property type="entry name" value="S-adenosyl-L-methionine-dependent methyltransferases"/>
    <property type="match status" value="1"/>
</dbReference>
<dbReference type="PANTHER" id="PTHR10629">
    <property type="entry name" value="CYTOSINE-SPECIFIC METHYLTRANSFERASE"/>
    <property type="match status" value="1"/>
</dbReference>
<dbReference type="PANTHER" id="PTHR10629:SF52">
    <property type="entry name" value="DNA (CYTOSINE-5)-METHYLTRANSFERASE 1"/>
    <property type="match status" value="1"/>
</dbReference>
<dbReference type="RefSeq" id="WP_167018201.1">
    <property type="nucleotide sequence ID" value="NZ_VWXF01000014.1"/>
</dbReference>
<evidence type="ECO:0000256" key="1">
    <source>
        <dbReference type="ARBA" id="ARBA00022603"/>
    </source>
</evidence>
<evidence type="ECO:0000259" key="9">
    <source>
        <dbReference type="Pfam" id="PF18284"/>
    </source>
</evidence>
<proteinExistence type="inferred from homology"/>
<dbReference type="PROSITE" id="PS00094">
    <property type="entry name" value="C5_MTASE_1"/>
    <property type="match status" value="1"/>
</dbReference>
<evidence type="ECO:0000313" key="10">
    <source>
        <dbReference type="EMBL" id="NIF24337.1"/>
    </source>
</evidence>
<evidence type="ECO:0000256" key="3">
    <source>
        <dbReference type="ARBA" id="ARBA00022691"/>
    </source>
</evidence>
<dbReference type="InterPro" id="IPR040743">
    <property type="entry name" value="DNA_meth_N"/>
</dbReference>
<evidence type="ECO:0000256" key="8">
    <source>
        <dbReference type="RuleBase" id="RU000417"/>
    </source>
</evidence>
<dbReference type="InterPro" id="IPR001525">
    <property type="entry name" value="C5_MeTfrase"/>
</dbReference>
<dbReference type="PRINTS" id="PR00105">
    <property type="entry name" value="C5METTRFRASE"/>
</dbReference>
<comment type="catalytic activity">
    <reaction evidence="5 8">
        <text>a 2'-deoxycytidine in DNA + S-adenosyl-L-methionine = a 5-methyl-2'-deoxycytidine in DNA + S-adenosyl-L-homocysteine + H(+)</text>
        <dbReference type="Rhea" id="RHEA:13681"/>
        <dbReference type="Rhea" id="RHEA-COMP:11369"/>
        <dbReference type="Rhea" id="RHEA-COMP:11370"/>
        <dbReference type="ChEBI" id="CHEBI:15378"/>
        <dbReference type="ChEBI" id="CHEBI:57856"/>
        <dbReference type="ChEBI" id="CHEBI:59789"/>
        <dbReference type="ChEBI" id="CHEBI:85452"/>
        <dbReference type="ChEBI" id="CHEBI:85454"/>
        <dbReference type="EC" id="2.1.1.37"/>
    </reaction>
</comment>
<keyword evidence="3 6" id="KW-0949">S-adenosyl-L-methionine</keyword>
<dbReference type="PROSITE" id="PS00095">
    <property type="entry name" value="C5_MTASE_2"/>
    <property type="match status" value="1"/>
</dbReference>
<accession>A0ABX0RG72</accession>
<dbReference type="PROSITE" id="PS51679">
    <property type="entry name" value="SAM_MT_C5"/>
    <property type="match status" value="1"/>
</dbReference>
<evidence type="ECO:0000256" key="2">
    <source>
        <dbReference type="ARBA" id="ARBA00022679"/>
    </source>
</evidence>
<keyword evidence="4" id="KW-0680">Restriction system</keyword>
<dbReference type="Gene3D" id="3.90.120.30">
    <property type="match status" value="1"/>
</dbReference>
<dbReference type="NCBIfam" id="TIGR00675">
    <property type="entry name" value="dcm"/>
    <property type="match status" value="1"/>
</dbReference>
<name>A0ABX0RG72_9GAMM</name>
<keyword evidence="11" id="KW-1185">Reference proteome</keyword>
<dbReference type="Proteomes" id="UP001515683">
    <property type="component" value="Unassembled WGS sequence"/>
</dbReference>
<feature type="domain" description="DNA methylase N-terminal" evidence="9">
    <location>
        <begin position="29"/>
        <end position="84"/>
    </location>
</feature>
<protein>
    <recommendedName>
        <fullName evidence="8">Cytosine-specific methyltransferase</fullName>
        <ecNumber evidence="8">2.1.1.37</ecNumber>
    </recommendedName>
</protein>
<dbReference type="CDD" id="cd00315">
    <property type="entry name" value="Cyt_C5_DNA_methylase"/>
    <property type="match status" value="1"/>
</dbReference>
<reference evidence="10 11" key="1">
    <citation type="journal article" date="2019" name="bioRxiv">
        <title>Bacteria contribute to plant secondary compound degradation in a generalist herbivore system.</title>
        <authorList>
            <person name="Francoeur C.B."/>
            <person name="Khadempour L."/>
            <person name="Moreira-Soto R.D."/>
            <person name="Gotting K."/>
            <person name="Book A.J."/>
            <person name="Pinto-Tomas A.A."/>
            <person name="Keefover-Ring K."/>
            <person name="Currie C.R."/>
        </authorList>
    </citation>
    <scope>NUCLEOTIDE SEQUENCE [LARGE SCALE GENOMIC DNA]</scope>
    <source>
        <strain evidence="10">Acro-835</strain>
    </source>
</reference>
<dbReference type="GO" id="GO:0032259">
    <property type="term" value="P:methylation"/>
    <property type="evidence" value="ECO:0007669"/>
    <property type="project" value="UniProtKB-KW"/>
</dbReference>
<dbReference type="EC" id="2.1.1.37" evidence="8"/>
<dbReference type="Gene3D" id="1.10.260.140">
    <property type="match status" value="1"/>
</dbReference>
<dbReference type="NCBIfam" id="NF007772">
    <property type="entry name" value="PRK10458.1"/>
    <property type="match status" value="1"/>
</dbReference>
<dbReference type="InterPro" id="IPR031303">
    <property type="entry name" value="C5_meth_CS"/>
</dbReference>
<dbReference type="InterPro" id="IPR018117">
    <property type="entry name" value="C5_DNA_meth_AS"/>
</dbReference>
<keyword evidence="2 6" id="KW-0808">Transferase</keyword>
<evidence type="ECO:0000313" key="11">
    <source>
        <dbReference type="Proteomes" id="UP001515683"/>
    </source>
</evidence>
<comment type="caution">
    <text evidence="10">The sequence shown here is derived from an EMBL/GenBank/DDBJ whole genome shotgun (WGS) entry which is preliminary data.</text>
</comment>
<evidence type="ECO:0000256" key="4">
    <source>
        <dbReference type="ARBA" id="ARBA00022747"/>
    </source>
</evidence>
<dbReference type="GO" id="GO:0008168">
    <property type="term" value="F:methyltransferase activity"/>
    <property type="evidence" value="ECO:0007669"/>
    <property type="project" value="UniProtKB-KW"/>
</dbReference>
<feature type="active site" evidence="6">
    <location>
        <position position="186"/>
    </location>
</feature>
<evidence type="ECO:0000256" key="7">
    <source>
        <dbReference type="RuleBase" id="RU000416"/>
    </source>
</evidence>
<evidence type="ECO:0000256" key="6">
    <source>
        <dbReference type="PROSITE-ProRule" id="PRU01016"/>
    </source>
</evidence>
<dbReference type="Gene3D" id="3.40.50.150">
    <property type="entry name" value="Vaccinia Virus protein VP39"/>
    <property type="match status" value="1"/>
</dbReference>
<gene>
    <name evidence="10" type="ORF">F3J40_22450</name>
</gene>
<dbReference type="Pfam" id="PF00145">
    <property type="entry name" value="DNA_methylase"/>
    <property type="match status" value="1"/>
</dbReference>
<dbReference type="Pfam" id="PF18284">
    <property type="entry name" value="DNA_meth_N"/>
    <property type="match status" value="1"/>
</dbReference>
<keyword evidence="1 6" id="KW-0489">Methyltransferase</keyword>
<dbReference type="InterPro" id="IPR029063">
    <property type="entry name" value="SAM-dependent_MTases_sf"/>
</dbReference>
<organism evidence="10 11">
    <name type="scientific">Candidatus Pantoea multigeneris</name>
    <dbReference type="NCBI Taxonomy" id="2608357"/>
    <lineage>
        <taxon>Bacteria</taxon>
        <taxon>Pseudomonadati</taxon>
        <taxon>Pseudomonadota</taxon>
        <taxon>Gammaproteobacteria</taxon>
        <taxon>Enterobacterales</taxon>
        <taxon>Erwiniaceae</taxon>
        <taxon>Pantoea</taxon>
    </lineage>
</organism>
<evidence type="ECO:0000256" key="5">
    <source>
        <dbReference type="ARBA" id="ARBA00047422"/>
    </source>
</evidence>
<comment type="similarity">
    <text evidence="6 7">Belongs to the class I-like SAM-binding methyltransferase superfamily. C5-methyltransferase family.</text>
</comment>